<sequence length="94" mass="9774">MTLAAVATVTRRLLLGTGIALVVQRDPITTANEVASLDLISDGRAVFGVGAGWNREEMENHGTDPSTRAGCWTSGCGPSANCGRRRRPSSTGSS</sequence>
<dbReference type="InterPro" id="IPR011251">
    <property type="entry name" value="Luciferase-like_dom"/>
</dbReference>
<dbReference type="AlphaFoldDB" id="A0A4D4LF99"/>
<gene>
    <name evidence="3" type="ORF">SVIO_096670</name>
</gene>
<dbReference type="InterPro" id="IPR036661">
    <property type="entry name" value="Luciferase-like_sf"/>
</dbReference>
<protein>
    <recommendedName>
        <fullName evidence="2">Luciferase-like domain-containing protein</fullName>
    </recommendedName>
</protein>
<evidence type="ECO:0000259" key="2">
    <source>
        <dbReference type="Pfam" id="PF00296"/>
    </source>
</evidence>
<feature type="region of interest" description="Disordered" evidence="1">
    <location>
        <begin position="57"/>
        <end position="94"/>
    </location>
</feature>
<evidence type="ECO:0000256" key="1">
    <source>
        <dbReference type="SAM" id="MobiDB-lite"/>
    </source>
</evidence>
<dbReference type="EMBL" id="BJHW01000002">
    <property type="protein sequence ID" value="GDY59044.1"/>
    <property type="molecule type" value="Genomic_DNA"/>
</dbReference>
<dbReference type="Pfam" id="PF00296">
    <property type="entry name" value="Bac_luciferase"/>
    <property type="match status" value="1"/>
</dbReference>
<comment type="caution">
    <text evidence="3">The sequence shown here is derived from an EMBL/GenBank/DDBJ whole genome shotgun (WGS) entry which is preliminary data.</text>
</comment>
<keyword evidence="4" id="KW-1185">Reference proteome</keyword>
<accession>A0A4D4LF99</accession>
<feature type="domain" description="Luciferase-like" evidence="2">
    <location>
        <begin position="2"/>
        <end position="68"/>
    </location>
</feature>
<organism evidence="3 4">
    <name type="scientific">Streptomyces violaceusniger</name>
    <dbReference type="NCBI Taxonomy" id="68280"/>
    <lineage>
        <taxon>Bacteria</taxon>
        <taxon>Bacillati</taxon>
        <taxon>Actinomycetota</taxon>
        <taxon>Actinomycetes</taxon>
        <taxon>Kitasatosporales</taxon>
        <taxon>Streptomycetaceae</taxon>
        <taxon>Streptomyces</taxon>
        <taxon>Streptomyces violaceusniger group</taxon>
    </lineage>
</organism>
<evidence type="ECO:0000313" key="3">
    <source>
        <dbReference type="EMBL" id="GDY59044.1"/>
    </source>
</evidence>
<dbReference type="Gene3D" id="3.20.20.30">
    <property type="entry name" value="Luciferase-like domain"/>
    <property type="match status" value="1"/>
</dbReference>
<dbReference type="InterPro" id="IPR051260">
    <property type="entry name" value="Diverse_substr_monoxygenases"/>
</dbReference>
<dbReference type="PANTHER" id="PTHR30011:SF32">
    <property type="entry name" value="CONSERVED PROTEIN"/>
    <property type="match status" value="1"/>
</dbReference>
<proteinExistence type="predicted"/>
<name>A0A4D4LF99_STRVO</name>
<evidence type="ECO:0000313" key="4">
    <source>
        <dbReference type="Proteomes" id="UP000301309"/>
    </source>
</evidence>
<dbReference type="PANTHER" id="PTHR30011">
    <property type="entry name" value="ALKANESULFONATE MONOOXYGENASE-RELATED"/>
    <property type="match status" value="1"/>
</dbReference>
<dbReference type="GO" id="GO:0016705">
    <property type="term" value="F:oxidoreductase activity, acting on paired donors, with incorporation or reduction of molecular oxygen"/>
    <property type="evidence" value="ECO:0007669"/>
    <property type="project" value="InterPro"/>
</dbReference>
<dbReference type="SUPFAM" id="SSF51679">
    <property type="entry name" value="Bacterial luciferase-like"/>
    <property type="match status" value="1"/>
</dbReference>
<reference evidence="3 4" key="1">
    <citation type="journal article" date="2020" name="Int. J. Syst. Evol. Microbiol.">
        <title>Reclassification of Streptomyces castelarensis and Streptomyces sporoclivatus as later heterotypic synonyms of Streptomyces antimycoticus.</title>
        <authorList>
            <person name="Komaki H."/>
            <person name="Tamura T."/>
        </authorList>
    </citation>
    <scope>NUCLEOTIDE SEQUENCE [LARGE SCALE GENOMIC DNA]</scope>
    <source>
        <strain evidence="3 4">NBRC 13459</strain>
    </source>
</reference>
<dbReference type="Proteomes" id="UP000301309">
    <property type="component" value="Unassembled WGS sequence"/>
</dbReference>